<feature type="compositionally biased region" description="Gly residues" evidence="1">
    <location>
        <begin position="39"/>
        <end position="49"/>
    </location>
</feature>
<organism evidence="2 3">
    <name type="scientific">Streptomyces violascens</name>
    <dbReference type="NCBI Taxonomy" id="67381"/>
    <lineage>
        <taxon>Bacteria</taxon>
        <taxon>Bacillati</taxon>
        <taxon>Actinomycetota</taxon>
        <taxon>Actinomycetes</taxon>
        <taxon>Kitasatosporales</taxon>
        <taxon>Streptomycetaceae</taxon>
        <taxon>Streptomyces</taxon>
    </lineage>
</organism>
<reference evidence="2" key="1">
    <citation type="submission" date="2024-05" db="EMBL/GenBank/DDBJ databases">
        <title>Whole genome shotgun sequence of Streptomyces violascens NBRC 12920.</title>
        <authorList>
            <person name="Komaki H."/>
            <person name="Tamura T."/>
        </authorList>
    </citation>
    <scope>NUCLEOTIDE SEQUENCE</scope>
    <source>
        <strain evidence="2">NBRC 12920</strain>
    </source>
</reference>
<sequence length="70" mass="7847">MPAWKPCQVQRRWGRGELRDQPRTVRSRMTAQHASPGGLREGMGWGADGVGAEPRHPLLRRPESLRPPAP</sequence>
<evidence type="ECO:0000256" key="1">
    <source>
        <dbReference type="SAM" id="MobiDB-lite"/>
    </source>
</evidence>
<evidence type="ECO:0000313" key="3">
    <source>
        <dbReference type="Proteomes" id="UP001050808"/>
    </source>
</evidence>
<feature type="region of interest" description="Disordered" evidence="1">
    <location>
        <begin position="1"/>
        <end position="70"/>
    </location>
</feature>
<protein>
    <submittedName>
        <fullName evidence="2">Uncharacterized protein</fullName>
    </submittedName>
</protein>
<feature type="compositionally biased region" description="Basic and acidic residues" evidence="1">
    <location>
        <begin position="53"/>
        <end position="64"/>
    </location>
</feature>
<comment type="caution">
    <text evidence="2">The sequence shown here is derived from an EMBL/GenBank/DDBJ whole genome shotgun (WGS) entry which is preliminary data.</text>
</comment>
<accession>A0ABQ3QUJ0</accession>
<evidence type="ECO:0000313" key="2">
    <source>
        <dbReference type="EMBL" id="GHI40949.1"/>
    </source>
</evidence>
<name>A0ABQ3QUJ0_9ACTN</name>
<gene>
    <name evidence="2" type="ORF">Sviol_53570</name>
</gene>
<feature type="compositionally biased region" description="Basic and acidic residues" evidence="1">
    <location>
        <begin position="14"/>
        <end position="23"/>
    </location>
</feature>
<proteinExistence type="predicted"/>
<dbReference type="Proteomes" id="UP001050808">
    <property type="component" value="Unassembled WGS sequence"/>
</dbReference>
<keyword evidence="3" id="KW-1185">Reference proteome</keyword>
<dbReference type="EMBL" id="BNDY01000017">
    <property type="protein sequence ID" value="GHI40949.1"/>
    <property type="molecule type" value="Genomic_DNA"/>
</dbReference>